<dbReference type="PROSITE" id="PS52016">
    <property type="entry name" value="TONB_DEPENDENT_REC_3"/>
    <property type="match status" value="1"/>
</dbReference>
<dbReference type="Pfam" id="PF07715">
    <property type="entry name" value="Plug"/>
    <property type="match status" value="1"/>
</dbReference>
<dbReference type="Proteomes" id="UP000032417">
    <property type="component" value="Chromosome 1"/>
</dbReference>
<evidence type="ECO:0000256" key="2">
    <source>
        <dbReference type="ARBA" id="ARBA00022448"/>
    </source>
</evidence>
<keyword evidence="3 10" id="KW-1134">Transmembrane beta strand</keyword>
<gene>
    <name evidence="14" type="ORF">ING2E5B_0198</name>
</gene>
<proteinExistence type="inferred from homology"/>
<organism evidence="14 15">
    <name type="scientific">Fermentimonas caenicola</name>
    <dbReference type="NCBI Taxonomy" id="1562970"/>
    <lineage>
        <taxon>Bacteria</taxon>
        <taxon>Pseudomonadati</taxon>
        <taxon>Bacteroidota</taxon>
        <taxon>Bacteroidia</taxon>
        <taxon>Bacteroidales</taxon>
        <taxon>Dysgonomonadaceae</taxon>
        <taxon>Fermentimonas</taxon>
    </lineage>
</organism>
<dbReference type="PATRIC" id="fig|1562970.3.peg.194"/>
<evidence type="ECO:0000256" key="11">
    <source>
        <dbReference type="RuleBase" id="RU003357"/>
    </source>
</evidence>
<name>A0A098BXT1_9BACT</name>
<keyword evidence="7 10" id="KW-0472">Membrane</keyword>
<dbReference type="KEGG" id="pbt:ING2E5B_0198"/>
<dbReference type="PANTHER" id="PTHR30069:SF29">
    <property type="entry name" value="HEMOGLOBIN AND HEMOGLOBIN-HAPTOGLOBIN-BINDING PROTEIN 1-RELATED"/>
    <property type="match status" value="1"/>
</dbReference>
<dbReference type="InterPro" id="IPR037066">
    <property type="entry name" value="Plug_dom_sf"/>
</dbReference>
<dbReference type="GO" id="GO:0015344">
    <property type="term" value="F:siderophore uptake transmembrane transporter activity"/>
    <property type="evidence" value="ECO:0007669"/>
    <property type="project" value="TreeGrafter"/>
</dbReference>
<feature type="domain" description="TonB-dependent receptor-like beta-barrel" evidence="12">
    <location>
        <begin position="239"/>
        <end position="654"/>
    </location>
</feature>
<evidence type="ECO:0000256" key="9">
    <source>
        <dbReference type="ARBA" id="ARBA00023237"/>
    </source>
</evidence>
<dbReference type="InterPro" id="IPR039426">
    <property type="entry name" value="TonB-dep_rcpt-like"/>
</dbReference>
<dbReference type="OrthoDB" id="9758472at2"/>
<dbReference type="GO" id="GO:0009279">
    <property type="term" value="C:cell outer membrane"/>
    <property type="evidence" value="ECO:0007669"/>
    <property type="project" value="UniProtKB-SubCell"/>
</dbReference>
<dbReference type="InterPro" id="IPR036942">
    <property type="entry name" value="Beta-barrel_TonB_sf"/>
</dbReference>
<evidence type="ECO:0000256" key="5">
    <source>
        <dbReference type="ARBA" id="ARBA00022729"/>
    </source>
</evidence>
<dbReference type="InterPro" id="IPR012910">
    <property type="entry name" value="Plug_dom"/>
</dbReference>
<evidence type="ECO:0000256" key="7">
    <source>
        <dbReference type="ARBA" id="ARBA00023136"/>
    </source>
</evidence>
<evidence type="ECO:0000256" key="4">
    <source>
        <dbReference type="ARBA" id="ARBA00022692"/>
    </source>
</evidence>
<dbReference type="InterPro" id="IPR000531">
    <property type="entry name" value="Beta-barrel_TonB"/>
</dbReference>
<evidence type="ECO:0000313" key="14">
    <source>
        <dbReference type="EMBL" id="CEA14968.1"/>
    </source>
</evidence>
<dbReference type="Gene3D" id="2.170.130.10">
    <property type="entry name" value="TonB-dependent receptor, plug domain"/>
    <property type="match status" value="1"/>
</dbReference>
<keyword evidence="4 10" id="KW-0812">Transmembrane</keyword>
<dbReference type="Pfam" id="PF00593">
    <property type="entry name" value="TonB_dep_Rec_b-barrel"/>
    <property type="match status" value="1"/>
</dbReference>
<dbReference type="AlphaFoldDB" id="A0A098BXT1"/>
<keyword evidence="15" id="KW-1185">Reference proteome</keyword>
<accession>A0A098BXT1</accession>
<dbReference type="SUPFAM" id="SSF56935">
    <property type="entry name" value="Porins"/>
    <property type="match status" value="1"/>
</dbReference>
<keyword evidence="9 10" id="KW-0998">Cell outer membrane</keyword>
<keyword evidence="6 11" id="KW-0798">TonB box</keyword>
<evidence type="ECO:0000256" key="6">
    <source>
        <dbReference type="ARBA" id="ARBA00023077"/>
    </source>
</evidence>
<evidence type="ECO:0000313" key="15">
    <source>
        <dbReference type="Proteomes" id="UP000032417"/>
    </source>
</evidence>
<dbReference type="PANTHER" id="PTHR30069">
    <property type="entry name" value="TONB-DEPENDENT OUTER MEMBRANE RECEPTOR"/>
    <property type="match status" value="1"/>
</dbReference>
<evidence type="ECO:0000256" key="8">
    <source>
        <dbReference type="ARBA" id="ARBA00023170"/>
    </source>
</evidence>
<dbReference type="STRING" id="1562970.ING2E5B_0198"/>
<reference evidence="14 15" key="1">
    <citation type="submission" date="2014-08" db="EMBL/GenBank/DDBJ databases">
        <authorList>
            <person name="Wibberg D."/>
        </authorList>
    </citation>
    <scope>NUCLEOTIDE SEQUENCE [LARGE SCALE GENOMIC DNA]</scope>
    <source>
        <strain evidence="15">ING2-E5B</strain>
    </source>
</reference>
<keyword evidence="2 10" id="KW-0813">Transport</keyword>
<dbReference type="EMBL" id="LN515532">
    <property type="protein sequence ID" value="CEA14968.1"/>
    <property type="molecule type" value="Genomic_DNA"/>
</dbReference>
<evidence type="ECO:0000256" key="3">
    <source>
        <dbReference type="ARBA" id="ARBA00022452"/>
    </source>
</evidence>
<evidence type="ECO:0000259" key="12">
    <source>
        <dbReference type="Pfam" id="PF00593"/>
    </source>
</evidence>
<evidence type="ECO:0000256" key="1">
    <source>
        <dbReference type="ARBA" id="ARBA00004571"/>
    </source>
</evidence>
<keyword evidence="8 14" id="KW-0675">Receptor</keyword>
<keyword evidence="5" id="KW-0732">Signal</keyword>
<protein>
    <submittedName>
        <fullName evidence="14">Putative TonB-dependent heme/hemoglobin receptor</fullName>
    </submittedName>
</protein>
<comment type="similarity">
    <text evidence="10 11">Belongs to the TonB-dependent receptor family.</text>
</comment>
<dbReference type="HOGENOM" id="CLU_008287_18_5_10"/>
<comment type="subcellular location">
    <subcellularLocation>
        <location evidence="1 10">Cell outer membrane</location>
        <topology evidence="1 10">Multi-pass membrane protein</topology>
    </subcellularLocation>
</comment>
<feature type="domain" description="TonB-dependent receptor plug" evidence="13">
    <location>
        <begin position="87"/>
        <end position="190"/>
    </location>
</feature>
<dbReference type="Gene3D" id="2.40.170.20">
    <property type="entry name" value="TonB-dependent receptor, beta-barrel domain"/>
    <property type="match status" value="1"/>
</dbReference>
<evidence type="ECO:0000259" key="13">
    <source>
        <dbReference type="Pfam" id="PF07715"/>
    </source>
</evidence>
<dbReference type="GO" id="GO:0044718">
    <property type="term" value="P:siderophore transmembrane transport"/>
    <property type="evidence" value="ECO:0007669"/>
    <property type="project" value="TreeGrafter"/>
</dbReference>
<evidence type="ECO:0000256" key="10">
    <source>
        <dbReference type="PROSITE-ProRule" id="PRU01360"/>
    </source>
</evidence>
<sequence>MDKKQFKETKAFRFKRFARKSYSIFNSIHKVVTIGVLSGCTLMSAHAASIDPVEQIFIKTDSESIPPTELDEVVVTASKVALPINMAAKQVTVITSKEIERAPVRSIEDLLNYVAGIDILQRGPHGVQADISLRGGTFDQTAILLNGVNLTNPHTGHYNFDIPINLSDIERIEIVQGPSSLVYGASAFSGGVNIITKKDNESGFYTKLEGGMHGMFGADVRGSFANDKSTHSLSAGYKRSAGYIPNSDYNIYNLLWQSRFKVNGTNIDFQAGLNDKAYGANTFYTAAYPNQYDDTQGLFFSVKGESSGKIKITPHIYWSRHYDEFQLIREGTPDVPAWYTDHNYHRSDVFGMNLHLQYASQLGITSFGGEFRNEGILSNVLGNTIDNPIGKYSKSDNRTNISYFAEHNFILDRVTFSLGGLINYNTAVTDKFEFYPAINGSFRVNDKLNLYGSWNRASRMPTFTDLYYTTATHIGNSNLESELSEAFEVGAKLNNYLISGSIAIFYMEGKNMIDWVKPSPDALWESTNHTQINKKGMDLNLTLNIKNWFGINQPMNSLNAGLMLLDQERADDELISNYILNHLRHKLTVGLHHDLIKNLSVAWNFRWQKRNGSYVSYIDLQPGERVDYAPFSILDVQANYKLNNIDLFINANNIFNTKYVDLGNIPQPGFWLSGGAAIKL</sequence>